<evidence type="ECO:0000313" key="2">
    <source>
        <dbReference type="Proteomes" id="UP000321026"/>
    </source>
</evidence>
<comment type="caution">
    <text evidence="1">The sequence shown here is derived from an EMBL/GenBank/DDBJ whole genome shotgun (WGS) entry which is preliminary data.</text>
</comment>
<dbReference type="Proteomes" id="UP000321026">
    <property type="component" value="Unassembled WGS sequence"/>
</dbReference>
<evidence type="ECO:0000313" key="1">
    <source>
        <dbReference type="EMBL" id="TXG78927.1"/>
    </source>
</evidence>
<gene>
    <name evidence="1" type="ORF">E6Q11_00110</name>
</gene>
<proteinExistence type="predicted"/>
<organism evidence="1 2">
    <name type="scientific">Candidatus Dojkabacteria bacterium</name>
    <dbReference type="NCBI Taxonomy" id="2099670"/>
    <lineage>
        <taxon>Bacteria</taxon>
        <taxon>Candidatus Dojkabacteria</taxon>
    </lineage>
</organism>
<dbReference type="AlphaFoldDB" id="A0A5C7JBR3"/>
<sequence>MKTIQILQEPLAALLASLQETKSTSEQKSASNALLIASSLAGALAYHEPAMAERIIEVIGLSKEPSANNEVPA</sequence>
<accession>A0A5C7JBR3</accession>
<dbReference type="EMBL" id="SSDS01000002">
    <property type="protein sequence ID" value="TXG78927.1"/>
    <property type="molecule type" value="Genomic_DNA"/>
</dbReference>
<protein>
    <submittedName>
        <fullName evidence="1">Uncharacterized protein</fullName>
    </submittedName>
</protein>
<name>A0A5C7JBR3_9BACT</name>
<reference evidence="1 2" key="1">
    <citation type="submission" date="2018-09" db="EMBL/GenBank/DDBJ databases">
        <title>Metagenome Assembled Genomes from an Advanced Water Purification Facility.</title>
        <authorList>
            <person name="Stamps B.W."/>
            <person name="Spear J.R."/>
        </authorList>
    </citation>
    <scope>NUCLEOTIDE SEQUENCE [LARGE SCALE GENOMIC DNA]</scope>
    <source>
        <strain evidence="1">Bin_63_2</strain>
    </source>
</reference>